<name>A0A6L9LBE1_9BACT</name>
<keyword evidence="2" id="KW-1185">Reference proteome</keyword>
<comment type="caution">
    <text evidence="1">The sequence shown here is derived from an EMBL/GenBank/DDBJ whole genome shotgun (WGS) entry which is preliminary data.</text>
</comment>
<dbReference type="EMBL" id="JAAFZH010000013">
    <property type="protein sequence ID" value="NDU97854.1"/>
    <property type="molecule type" value="Genomic_DNA"/>
</dbReference>
<proteinExistence type="predicted"/>
<sequence>MKSYQNEHVALTVDCSIHLLSQTWIGIPSSDNFQQGSRVSFVLAQRHQIKRWLIDLQDLRLFNPTDLQWFIHHWLPKAEQTLSHTSRIAIVLNDLNQFSKQGSDLIVRASMSINPLVMSRYCLSKKEARQWLLQSS</sequence>
<dbReference type="RefSeq" id="WP_163953716.1">
    <property type="nucleotide sequence ID" value="NZ_JAAFZH010000013.1"/>
</dbReference>
<evidence type="ECO:0000313" key="2">
    <source>
        <dbReference type="Proteomes" id="UP000474175"/>
    </source>
</evidence>
<organism evidence="1 2">
    <name type="scientific">Spirosoma terrae</name>
    <dbReference type="NCBI Taxonomy" id="1968276"/>
    <lineage>
        <taxon>Bacteria</taxon>
        <taxon>Pseudomonadati</taxon>
        <taxon>Bacteroidota</taxon>
        <taxon>Cytophagia</taxon>
        <taxon>Cytophagales</taxon>
        <taxon>Cytophagaceae</taxon>
        <taxon>Spirosoma</taxon>
    </lineage>
</organism>
<dbReference type="Proteomes" id="UP000474175">
    <property type="component" value="Unassembled WGS sequence"/>
</dbReference>
<evidence type="ECO:0000313" key="1">
    <source>
        <dbReference type="EMBL" id="NDU97854.1"/>
    </source>
</evidence>
<evidence type="ECO:0008006" key="3">
    <source>
        <dbReference type="Google" id="ProtNLM"/>
    </source>
</evidence>
<dbReference type="AlphaFoldDB" id="A0A6L9LBE1"/>
<gene>
    <name evidence="1" type="ORF">GK108_23415</name>
</gene>
<reference evidence="1 2" key="1">
    <citation type="submission" date="2020-02" db="EMBL/GenBank/DDBJ databases">
        <title>Draft genome sequence of two Spirosoma agri KCTC 52727 and Spirosoma terrae KCTC 52035.</title>
        <authorList>
            <person name="Rojas J."/>
            <person name="Ambika Manirajan B."/>
            <person name="Suarez C."/>
            <person name="Ratering S."/>
            <person name="Schnell S."/>
        </authorList>
    </citation>
    <scope>NUCLEOTIDE SEQUENCE [LARGE SCALE GENOMIC DNA]</scope>
    <source>
        <strain evidence="1 2">KCTC 52035</strain>
    </source>
</reference>
<accession>A0A6L9LBE1</accession>
<protein>
    <recommendedName>
        <fullName evidence="3">STAS/SEC14 domain-containing protein</fullName>
    </recommendedName>
</protein>